<dbReference type="InterPro" id="IPR052341">
    <property type="entry name" value="LOG_family_nucleotidases"/>
</dbReference>
<keyword evidence="5" id="KW-1185">Reference proteome</keyword>
<dbReference type="Pfam" id="PF03641">
    <property type="entry name" value="Lysine_decarbox"/>
    <property type="match status" value="1"/>
</dbReference>
<proteinExistence type="predicted"/>
<sequence>MKNHIKDPFDPISSAEIPSEAQGESFNELLPKLEALLSGPASDLRMELLREMIAGVVKYHEQRLDVLDIKIVNRTLKELRHAFKVFQPYEHCLKVSIYGSARTSPDDPDFQLAERFGRLLSQRGFMVITGAGPGIMDAGHRGAGRDMSFGVNIMLPFEQSANATIAEDPKLVYLKYFFTRKLLFVRESQAAAFFSGGFGTMDEAFEILTLLQTGKSDLVPVVCLQAPGSDYWDRWLDFVAGQLLPRGLISESDLSLFKVFQHEEPAVQEIQNFYRNFHSSRFVGQQMVIRMRMPLTPHQLAEVQSTFQDLCTEGSFTQVEAFPQEQSEPRISHLPRLAFNYHRRNAGRLRQLVDWLNGLPQEPHSSRPLN</sequence>
<evidence type="ECO:0000256" key="3">
    <source>
        <dbReference type="ARBA" id="ARBA00031983"/>
    </source>
</evidence>
<evidence type="ECO:0000313" key="5">
    <source>
        <dbReference type="Proteomes" id="UP001250932"/>
    </source>
</evidence>
<dbReference type="Proteomes" id="UP001250932">
    <property type="component" value="Unassembled WGS sequence"/>
</dbReference>
<dbReference type="InterPro" id="IPR031100">
    <property type="entry name" value="LOG_fam"/>
</dbReference>
<dbReference type="Gene3D" id="3.40.50.450">
    <property type="match status" value="1"/>
</dbReference>
<dbReference type="RefSeq" id="WP_313833588.1">
    <property type="nucleotide sequence ID" value="NZ_JAQOUE010000001.1"/>
</dbReference>
<comment type="caution">
    <text evidence="4">The sequence shown here is derived from an EMBL/GenBank/DDBJ whole genome shotgun (WGS) entry which is preliminary data.</text>
</comment>
<dbReference type="PANTHER" id="PTHR43393">
    <property type="entry name" value="CYTOKININ RIBOSIDE 5'-MONOPHOSPHATE PHOSPHORIBOHYDROLASE"/>
    <property type="match status" value="1"/>
</dbReference>
<dbReference type="EMBL" id="JAQOUE010000001">
    <property type="protein sequence ID" value="MDT7043100.1"/>
    <property type="molecule type" value="Genomic_DNA"/>
</dbReference>
<dbReference type="SUPFAM" id="SSF102405">
    <property type="entry name" value="MCP/YpsA-like"/>
    <property type="match status" value="1"/>
</dbReference>
<dbReference type="EC" id="3.2.2.4" evidence="2"/>
<name>A0ABU3K9K7_9BACT</name>
<reference evidence="4 5" key="1">
    <citation type="journal article" date="2023" name="ISME J.">
        <title>Cultivation and genomic characterization of novel and ubiquitous marine nitrite-oxidizing bacteria from the Nitrospirales.</title>
        <authorList>
            <person name="Mueller A.J."/>
            <person name="Daebeler A."/>
            <person name="Herbold C.W."/>
            <person name="Kirkegaard R.H."/>
            <person name="Daims H."/>
        </authorList>
    </citation>
    <scope>NUCLEOTIDE SEQUENCE [LARGE SCALE GENOMIC DNA]</scope>
    <source>
        <strain evidence="4 5">EB</strain>
    </source>
</reference>
<gene>
    <name evidence="4" type="ORF">PPG34_12110</name>
</gene>
<evidence type="ECO:0000256" key="2">
    <source>
        <dbReference type="ARBA" id="ARBA00011985"/>
    </source>
</evidence>
<organism evidence="4 5">
    <name type="scientific">Candidatus Nitronereus thalassa</name>
    <dbReference type="NCBI Taxonomy" id="3020898"/>
    <lineage>
        <taxon>Bacteria</taxon>
        <taxon>Pseudomonadati</taxon>
        <taxon>Nitrospirota</taxon>
        <taxon>Nitrospiria</taxon>
        <taxon>Nitrospirales</taxon>
        <taxon>Nitrospiraceae</taxon>
        <taxon>Candidatus Nitronereus</taxon>
    </lineage>
</organism>
<dbReference type="PANTHER" id="PTHR43393:SF2">
    <property type="entry name" value="CYTOKININ RIBOSIDE 5'-MONOPHOSPHATE PHOSPHORIBOHYDROLASE"/>
    <property type="match status" value="1"/>
</dbReference>
<evidence type="ECO:0000313" key="4">
    <source>
        <dbReference type="EMBL" id="MDT7043100.1"/>
    </source>
</evidence>
<evidence type="ECO:0000256" key="1">
    <source>
        <dbReference type="ARBA" id="ARBA00000274"/>
    </source>
</evidence>
<accession>A0ABU3K9K7</accession>
<comment type="catalytic activity">
    <reaction evidence="1">
        <text>AMP + H2O = D-ribose 5-phosphate + adenine</text>
        <dbReference type="Rhea" id="RHEA:20129"/>
        <dbReference type="ChEBI" id="CHEBI:15377"/>
        <dbReference type="ChEBI" id="CHEBI:16708"/>
        <dbReference type="ChEBI" id="CHEBI:78346"/>
        <dbReference type="ChEBI" id="CHEBI:456215"/>
        <dbReference type="EC" id="3.2.2.4"/>
    </reaction>
</comment>
<protein>
    <recommendedName>
        <fullName evidence="3">AMP nucleosidase</fullName>
        <ecNumber evidence="2">3.2.2.4</ecNumber>
    </recommendedName>
    <alternativeName>
        <fullName evidence="3">AMP nucleosidase</fullName>
    </alternativeName>
</protein>